<organism evidence="7 8">
    <name type="scientific">Nocardiopsis ansamitocini</name>
    <dbReference type="NCBI Taxonomy" id="1670832"/>
    <lineage>
        <taxon>Bacteria</taxon>
        <taxon>Bacillati</taxon>
        <taxon>Actinomycetota</taxon>
        <taxon>Actinomycetes</taxon>
        <taxon>Streptosporangiales</taxon>
        <taxon>Nocardiopsidaceae</taxon>
        <taxon>Nocardiopsis</taxon>
    </lineage>
</organism>
<comment type="subcellular location">
    <subcellularLocation>
        <location evidence="1">Cell membrane</location>
        <topology evidence="1">Multi-pass membrane protein</topology>
    </subcellularLocation>
</comment>
<evidence type="ECO:0008006" key="9">
    <source>
        <dbReference type="Google" id="ProtNLM"/>
    </source>
</evidence>
<comment type="caution">
    <text evidence="7">The sequence shown here is derived from an EMBL/GenBank/DDBJ whole genome shotgun (WGS) entry which is preliminary data.</text>
</comment>
<evidence type="ECO:0000313" key="7">
    <source>
        <dbReference type="EMBL" id="GLU48058.1"/>
    </source>
</evidence>
<evidence type="ECO:0000256" key="6">
    <source>
        <dbReference type="ARBA" id="ARBA00023136"/>
    </source>
</evidence>
<dbReference type="PANTHER" id="PTHR34584">
    <property type="entry name" value="NA(+)/H(+) ANTIPORTER SUBUNIT E1"/>
    <property type="match status" value="1"/>
</dbReference>
<protein>
    <recommendedName>
        <fullName evidence="9">Na+/H+ antiporter subunit E</fullName>
    </recommendedName>
</protein>
<keyword evidence="6" id="KW-0472">Membrane</keyword>
<keyword evidence="5" id="KW-1133">Transmembrane helix</keyword>
<sequence>MTEGVIPTTYEQSESTSAIDGNRPWYRRLVARVPTVLLLAAMWVTLWGDPSPGTILAGIMVGTLCYSVAKLPHFPVRLGFSPFYATKLAGKIGLDLLLSSTRVAFHVLWRPARVRGAIVAVPMRTNSDFLLAMVSGSMSLITGSLVIELNREQGVIYVHGFPAASEAEADRLRNQIAHTEELLVRAFGTRSDIAELEARTPAAAERTEEGTA</sequence>
<name>A0A9W6P6Q7_9ACTN</name>
<dbReference type="RefSeq" id="WP_285759417.1">
    <property type="nucleotide sequence ID" value="NZ_BSQG01000003.1"/>
</dbReference>
<dbReference type="GO" id="GO:0008324">
    <property type="term" value="F:monoatomic cation transmembrane transporter activity"/>
    <property type="evidence" value="ECO:0007669"/>
    <property type="project" value="InterPro"/>
</dbReference>
<evidence type="ECO:0000256" key="2">
    <source>
        <dbReference type="ARBA" id="ARBA00006228"/>
    </source>
</evidence>
<dbReference type="NCBIfam" id="NF006521">
    <property type="entry name" value="PRK08965.1-5"/>
    <property type="match status" value="1"/>
</dbReference>
<evidence type="ECO:0000256" key="3">
    <source>
        <dbReference type="ARBA" id="ARBA00022475"/>
    </source>
</evidence>
<dbReference type="PANTHER" id="PTHR34584:SF1">
    <property type="entry name" value="NA(+)_H(+) ANTIPORTER SUBUNIT E1"/>
    <property type="match status" value="1"/>
</dbReference>
<evidence type="ECO:0000256" key="4">
    <source>
        <dbReference type="ARBA" id="ARBA00022692"/>
    </source>
</evidence>
<keyword evidence="8" id="KW-1185">Reference proteome</keyword>
<comment type="similarity">
    <text evidence="2">Belongs to the CPA3 antiporters (TC 2.A.63) subunit E family.</text>
</comment>
<reference evidence="7" key="1">
    <citation type="submission" date="2023-02" db="EMBL/GenBank/DDBJ databases">
        <title>Nocardiopsis ansamitocini NBRC 112285.</title>
        <authorList>
            <person name="Ichikawa N."/>
            <person name="Sato H."/>
            <person name="Tonouchi N."/>
        </authorList>
    </citation>
    <scope>NUCLEOTIDE SEQUENCE</scope>
    <source>
        <strain evidence="7">NBRC 112285</strain>
    </source>
</reference>
<dbReference type="InterPro" id="IPR002758">
    <property type="entry name" value="Cation_antiport_E"/>
</dbReference>
<dbReference type="GO" id="GO:0005886">
    <property type="term" value="C:plasma membrane"/>
    <property type="evidence" value="ECO:0007669"/>
    <property type="project" value="UniProtKB-SubCell"/>
</dbReference>
<dbReference type="Proteomes" id="UP001165092">
    <property type="component" value="Unassembled WGS sequence"/>
</dbReference>
<gene>
    <name evidence="7" type="ORF">Nans01_24090</name>
</gene>
<evidence type="ECO:0000256" key="1">
    <source>
        <dbReference type="ARBA" id="ARBA00004651"/>
    </source>
</evidence>
<proteinExistence type="inferred from homology"/>
<keyword evidence="4" id="KW-0812">Transmembrane</keyword>
<keyword evidence="3" id="KW-1003">Cell membrane</keyword>
<dbReference type="EMBL" id="BSQG01000003">
    <property type="protein sequence ID" value="GLU48058.1"/>
    <property type="molecule type" value="Genomic_DNA"/>
</dbReference>
<dbReference type="Pfam" id="PF01899">
    <property type="entry name" value="MNHE"/>
    <property type="match status" value="1"/>
</dbReference>
<evidence type="ECO:0000313" key="8">
    <source>
        <dbReference type="Proteomes" id="UP001165092"/>
    </source>
</evidence>
<accession>A0A9W6P6Q7</accession>
<dbReference type="AlphaFoldDB" id="A0A9W6P6Q7"/>
<evidence type="ECO:0000256" key="5">
    <source>
        <dbReference type="ARBA" id="ARBA00022989"/>
    </source>
</evidence>